<feature type="compositionally biased region" description="Polar residues" evidence="1">
    <location>
        <begin position="123"/>
        <end position="134"/>
    </location>
</feature>
<evidence type="ECO:0000313" key="2">
    <source>
        <dbReference type="EMBL" id="CAB1454348.1"/>
    </source>
</evidence>
<dbReference type="AlphaFoldDB" id="A0A9N7Z3K0"/>
<dbReference type="Proteomes" id="UP001153269">
    <property type="component" value="Unassembled WGS sequence"/>
</dbReference>
<keyword evidence="3" id="KW-1185">Reference proteome</keyword>
<feature type="region of interest" description="Disordered" evidence="1">
    <location>
        <begin position="120"/>
        <end position="155"/>
    </location>
</feature>
<proteinExistence type="predicted"/>
<accession>A0A9N7Z3K0</accession>
<comment type="caution">
    <text evidence="2">The sequence shown here is derived from an EMBL/GenBank/DDBJ whole genome shotgun (WGS) entry which is preliminary data.</text>
</comment>
<feature type="region of interest" description="Disordered" evidence="1">
    <location>
        <begin position="179"/>
        <end position="220"/>
    </location>
</feature>
<evidence type="ECO:0000313" key="3">
    <source>
        <dbReference type="Proteomes" id="UP001153269"/>
    </source>
</evidence>
<organism evidence="2 3">
    <name type="scientific">Pleuronectes platessa</name>
    <name type="common">European plaice</name>
    <dbReference type="NCBI Taxonomy" id="8262"/>
    <lineage>
        <taxon>Eukaryota</taxon>
        <taxon>Metazoa</taxon>
        <taxon>Chordata</taxon>
        <taxon>Craniata</taxon>
        <taxon>Vertebrata</taxon>
        <taxon>Euteleostomi</taxon>
        <taxon>Actinopterygii</taxon>
        <taxon>Neopterygii</taxon>
        <taxon>Teleostei</taxon>
        <taxon>Neoteleostei</taxon>
        <taxon>Acanthomorphata</taxon>
        <taxon>Carangaria</taxon>
        <taxon>Pleuronectiformes</taxon>
        <taxon>Pleuronectoidei</taxon>
        <taxon>Pleuronectidae</taxon>
        <taxon>Pleuronectes</taxon>
    </lineage>
</organism>
<protein>
    <submittedName>
        <fullName evidence="2">Uncharacterized protein</fullName>
    </submittedName>
</protein>
<gene>
    <name evidence="2" type="ORF">PLEPLA_LOCUS42112</name>
</gene>
<dbReference type="EMBL" id="CADEAL010004208">
    <property type="protein sequence ID" value="CAB1454348.1"/>
    <property type="molecule type" value="Genomic_DNA"/>
</dbReference>
<sequence length="291" mass="32530">MTWRYKAEWAGLTTQERIEACAELESLSPESTAGGVGVSAAVAPWVSLGKRLVLYPLPTPQSKRSQRDKTIKARLCEPMKKLVFKVQRVAARRRRQHGARSRYGAYVRRRTHMAWTSLILPPHTNTHTAASQDGPSDGRTEGREEGRSKQEKRSFIRLHALTSRPYHAEAGGPVLARARGHAAGQSGVNSAAEEDQPTVINNPGMDTHTQRRREEEEQEETVAARVKRKKIDSTPKHLCTAQGSRGAAWRFSLRPDLNNISTERCCHHHASPLGWCRAEDEWCLVCSGQDT</sequence>
<evidence type="ECO:0000256" key="1">
    <source>
        <dbReference type="SAM" id="MobiDB-lite"/>
    </source>
</evidence>
<feature type="compositionally biased region" description="Basic and acidic residues" evidence="1">
    <location>
        <begin position="136"/>
        <end position="154"/>
    </location>
</feature>
<reference evidence="2" key="1">
    <citation type="submission" date="2020-03" db="EMBL/GenBank/DDBJ databases">
        <authorList>
            <person name="Weist P."/>
        </authorList>
    </citation>
    <scope>NUCLEOTIDE SEQUENCE</scope>
</reference>
<name>A0A9N7Z3K0_PLEPL</name>